<dbReference type="AlphaFoldDB" id="A0AAD5K9H9"/>
<evidence type="ECO:0000313" key="2">
    <source>
        <dbReference type="Proteomes" id="UP001209540"/>
    </source>
</evidence>
<organism evidence="1 2">
    <name type="scientific">Phascolomyces articulosus</name>
    <dbReference type="NCBI Taxonomy" id="60185"/>
    <lineage>
        <taxon>Eukaryota</taxon>
        <taxon>Fungi</taxon>
        <taxon>Fungi incertae sedis</taxon>
        <taxon>Mucoromycota</taxon>
        <taxon>Mucoromycotina</taxon>
        <taxon>Mucoromycetes</taxon>
        <taxon>Mucorales</taxon>
        <taxon>Lichtheimiaceae</taxon>
        <taxon>Phascolomyces</taxon>
    </lineage>
</organism>
<accession>A0AAD5K9H9</accession>
<name>A0AAD5K9H9_9FUNG</name>
<proteinExistence type="predicted"/>
<sequence>MKQWMISFFLSFMLIYMICNDNISNKVLFLFFWKFSPGKRHLQNNYVGTSCSLYTTNNKLA</sequence>
<protein>
    <submittedName>
        <fullName evidence="1">Uncharacterized protein</fullName>
    </submittedName>
</protein>
<comment type="caution">
    <text evidence="1">The sequence shown here is derived from an EMBL/GenBank/DDBJ whole genome shotgun (WGS) entry which is preliminary data.</text>
</comment>
<keyword evidence="2" id="KW-1185">Reference proteome</keyword>
<gene>
    <name evidence="1" type="ORF">BDA99DRAFT_495725</name>
</gene>
<dbReference type="EMBL" id="JAIXMP010000003">
    <property type="protein sequence ID" value="KAI9275532.1"/>
    <property type="molecule type" value="Genomic_DNA"/>
</dbReference>
<reference evidence="1" key="1">
    <citation type="journal article" date="2022" name="IScience">
        <title>Evolution of zygomycete secretomes and the origins of terrestrial fungal ecologies.</title>
        <authorList>
            <person name="Chang Y."/>
            <person name="Wang Y."/>
            <person name="Mondo S."/>
            <person name="Ahrendt S."/>
            <person name="Andreopoulos W."/>
            <person name="Barry K."/>
            <person name="Beard J."/>
            <person name="Benny G.L."/>
            <person name="Blankenship S."/>
            <person name="Bonito G."/>
            <person name="Cuomo C."/>
            <person name="Desiro A."/>
            <person name="Gervers K.A."/>
            <person name="Hundley H."/>
            <person name="Kuo A."/>
            <person name="LaButti K."/>
            <person name="Lang B.F."/>
            <person name="Lipzen A."/>
            <person name="O'Donnell K."/>
            <person name="Pangilinan J."/>
            <person name="Reynolds N."/>
            <person name="Sandor L."/>
            <person name="Smith M.E."/>
            <person name="Tsang A."/>
            <person name="Grigoriev I.V."/>
            <person name="Stajich J.E."/>
            <person name="Spatafora J.W."/>
        </authorList>
    </citation>
    <scope>NUCLEOTIDE SEQUENCE</scope>
    <source>
        <strain evidence="1">RSA 2281</strain>
    </source>
</reference>
<evidence type="ECO:0000313" key="1">
    <source>
        <dbReference type="EMBL" id="KAI9275532.1"/>
    </source>
</evidence>
<dbReference type="Proteomes" id="UP001209540">
    <property type="component" value="Unassembled WGS sequence"/>
</dbReference>
<reference evidence="1" key="2">
    <citation type="submission" date="2023-02" db="EMBL/GenBank/DDBJ databases">
        <authorList>
            <consortium name="DOE Joint Genome Institute"/>
            <person name="Mondo S.J."/>
            <person name="Chang Y."/>
            <person name="Wang Y."/>
            <person name="Ahrendt S."/>
            <person name="Andreopoulos W."/>
            <person name="Barry K."/>
            <person name="Beard J."/>
            <person name="Benny G.L."/>
            <person name="Blankenship S."/>
            <person name="Bonito G."/>
            <person name="Cuomo C."/>
            <person name="Desiro A."/>
            <person name="Gervers K.A."/>
            <person name="Hundley H."/>
            <person name="Kuo A."/>
            <person name="LaButti K."/>
            <person name="Lang B.F."/>
            <person name="Lipzen A."/>
            <person name="O'Donnell K."/>
            <person name="Pangilinan J."/>
            <person name="Reynolds N."/>
            <person name="Sandor L."/>
            <person name="Smith M.W."/>
            <person name="Tsang A."/>
            <person name="Grigoriev I.V."/>
            <person name="Stajich J.E."/>
            <person name="Spatafora J.W."/>
        </authorList>
    </citation>
    <scope>NUCLEOTIDE SEQUENCE</scope>
    <source>
        <strain evidence="1">RSA 2281</strain>
    </source>
</reference>